<organism evidence="1 2">
    <name type="scientific">Pyropia yezoensis</name>
    <name type="common">Susabi-nori</name>
    <name type="synonym">Porphyra yezoensis</name>
    <dbReference type="NCBI Taxonomy" id="2788"/>
    <lineage>
        <taxon>Eukaryota</taxon>
        <taxon>Rhodophyta</taxon>
        <taxon>Bangiophyceae</taxon>
        <taxon>Bangiales</taxon>
        <taxon>Bangiaceae</taxon>
        <taxon>Pyropia</taxon>
    </lineage>
</organism>
<evidence type="ECO:0000313" key="2">
    <source>
        <dbReference type="Proteomes" id="UP000798662"/>
    </source>
</evidence>
<protein>
    <submittedName>
        <fullName evidence="1">Uncharacterized protein</fullName>
    </submittedName>
</protein>
<comment type="caution">
    <text evidence="1">The sequence shown here is derived from an EMBL/GenBank/DDBJ whole genome shotgun (WGS) entry which is preliminary data.</text>
</comment>
<sequence length="780" mass="81884">MAGPTTARRRPSRAAGRAAAGGGAARGGAAADAGGMAVAAAAAAPIDAGDDADAPAGDRPATYSETFKGMATRAVLMWAAYMYVYSQATGNGPTANDASGASAGPPVVPVEHRQLTPAWPPSAPYTVRVYTAETPSLSTAAAARLPPLWAEDGLTYDWADANTRSLSTTVPVPRAVTEANGSLYAHVFFAPPGLLDPPPPAVVAASYGRVGEGGDVEGGASSTPAVSSPALADHSAAVAAAEDAGRVIHAVKPLVVWSAVKPKRQAKSLLEKKGHAKAGGEGEVDVEEEEEDMGGNGVLPVLLRQLRLLFWRAMGTARGNDVAATTACAAGGGEAGDAAGTCVAPDTDGDGAASLSSLTEAVRATAAGPPVPLTQLWTPEVSVSLVTGGAVILSKVPPRFAAAVTVAPGGTTFIPTPIWNDFFVLHERRLPVTADAEAMPLNLSFSPVSVLRASVYGQVEELFAKQQAMGLSSSDDAEEMKRMLVETNPVLLGTTAVVSALHTILEMLAFKSDVAHWRGATSMEGVSVRSMFWKLGMDVVVLLYLLDNETSWMIVLSAALGVALEVWKLRKAVRVKSFGVRRLGGVIPWFEFEDRASYARTTKAYDDEAMRLLSWLLYPCVGAYAAYSLVYQAHRSWYSWVLRSAVGAVYAFGFLMMLPQVFINYKLKSVAHLPLKALAYKAVNTVIDDLFAFIIKMPALHRLACFRDDLVFAIFLYQRWAYRVDMSRVNEFGQTFTAGGEETTGVSAAPAGSVTPTAGEGGQADAVAASVADEPNQAMD</sequence>
<accession>A0ACC3BLT2</accession>
<keyword evidence="2" id="KW-1185">Reference proteome</keyword>
<dbReference type="Proteomes" id="UP000798662">
    <property type="component" value="Chromosome 1"/>
</dbReference>
<reference evidence="1" key="1">
    <citation type="submission" date="2019-11" db="EMBL/GenBank/DDBJ databases">
        <title>Nori genome reveals adaptations in red seaweeds to the harsh intertidal environment.</title>
        <authorList>
            <person name="Wang D."/>
            <person name="Mao Y."/>
        </authorList>
    </citation>
    <scope>NUCLEOTIDE SEQUENCE</scope>
    <source>
        <tissue evidence="1">Gametophyte</tissue>
    </source>
</reference>
<evidence type="ECO:0000313" key="1">
    <source>
        <dbReference type="EMBL" id="KAK1858895.1"/>
    </source>
</evidence>
<name>A0ACC3BLT2_PYRYE</name>
<dbReference type="EMBL" id="CM020618">
    <property type="protein sequence ID" value="KAK1858895.1"/>
    <property type="molecule type" value="Genomic_DNA"/>
</dbReference>
<proteinExistence type="predicted"/>
<gene>
    <name evidence="1" type="ORF">I4F81_001495</name>
</gene>